<gene>
    <name evidence="5" type="ORF">Klosneuvirus_1_211</name>
</gene>
<proteinExistence type="inferred from homology"/>
<dbReference type="GO" id="GO:0005524">
    <property type="term" value="F:ATP binding"/>
    <property type="evidence" value="ECO:0007669"/>
    <property type="project" value="UniProtKB-KW"/>
</dbReference>
<dbReference type="Pfam" id="PF00012">
    <property type="entry name" value="HSP70"/>
    <property type="match status" value="1"/>
</dbReference>
<name>A0A1V0SI81_9VIRU</name>
<evidence type="ECO:0000256" key="2">
    <source>
        <dbReference type="ARBA" id="ARBA00022741"/>
    </source>
</evidence>
<keyword evidence="2" id="KW-0547">Nucleotide-binding</keyword>
<keyword evidence="3" id="KW-0067">ATP-binding</keyword>
<dbReference type="PROSITE" id="PS00297">
    <property type="entry name" value="HSP70_1"/>
    <property type="match status" value="1"/>
</dbReference>
<dbReference type="GO" id="GO:0140662">
    <property type="term" value="F:ATP-dependent protein folding chaperone"/>
    <property type="evidence" value="ECO:0007669"/>
    <property type="project" value="InterPro"/>
</dbReference>
<dbReference type="SUPFAM" id="SSF53067">
    <property type="entry name" value="Actin-like ATPase domain"/>
    <property type="match status" value="2"/>
</dbReference>
<dbReference type="FunFam" id="2.60.34.10:FF:000012">
    <property type="entry name" value="Heat shock 70 kDa protein"/>
    <property type="match status" value="1"/>
</dbReference>
<dbReference type="EMBL" id="KY684108">
    <property type="protein sequence ID" value="ARF11354.1"/>
    <property type="molecule type" value="Genomic_DNA"/>
</dbReference>
<dbReference type="FunFam" id="3.30.30.30:FF:000005">
    <property type="entry name" value="Heat shock protein ssb1"/>
    <property type="match status" value="1"/>
</dbReference>
<dbReference type="InterPro" id="IPR029047">
    <property type="entry name" value="HSP70_peptide-bd_sf"/>
</dbReference>
<dbReference type="InterPro" id="IPR018181">
    <property type="entry name" value="Heat_shock_70_CS"/>
</dbReference>
<dbReference type="CDD" id="cd24028">
    <property type="entry name" value="ASKHA_NBD_HSP70_HSPA1-like"/>
    <property type="match status" value="1"/>
</dbReference>
<dbReference type="PRINTS" id="PR00301">
    <property type="entry name" value="HEATSHOCK70"/>
</dbReference>
<reference evidence="5" key="1">
    <citation type="journal article" date="2017" name="Science">
        <title>Giant viruses with an expanded complement of translation system components.</title>
        <authorList>
            <person name="Schulz F."/>
            <person name="Yutin N."/>
            <person name="Ivanova N.N."/>
            <person name="Ortega D.R."/>
            <person name="Lee T.K."/>
            <person name="Vierheilig J."/>
            <person name="Daims H."/>
            <person name="Horn M."/>
            <person name="Wagner M."/>
            <person name="Jensen G.J."/>
            <person name="Kyrpides N.C."/>
            <person name="Koonin E.V."/>
            <person name="Woyke T."/>
        </authorList>
    </citation>
    <scope>NUCLEOTIDE SEQUENCE</scope>
    <source>
        <strain evidence="5">KNV1</strain>
    </source>
</reference>
<dbReference type="FunFam" id="3.30.420.40:FF:000004">
    <property type="entry name" value="Molecular chaperone DnaK"/>
    <property type="match status" value="1"/>
</dbReference>
<dbReference type="Gene3D" id="2.60.34.10">
    <property type="entry name" value="Substrate Binding Domain Of DNAk, Chain A, domain 1"/>
    <property type="match status" value="1"/>
</dbReference>
<sequence length="886" mass="101419">MSDSDEDYDEIDLYFNGEKKQSVECSDEIFEDNKIKKSDIDKEEIIVGIDLGTTNSCVAVWRNKNLEIIPDMYGNRTIPSMIAFSKKSRYPGKEAKKQIELNPENTFYEVKRLIGRKYNDDIVVKDLDFVTYGIDHDEKDNILLKTSFDDKRYSPEEISSMILIELKNMAQDYLKRPVTKAVITVPAYFNDAQRQATKDAATIAGLECVRIINEPTAAALAYGLEKASIHKDKEITIVVYDLGGGTLDCTLLTISNGVFQVLGSAGNTHLGGVDFDNRLIGYCINEFKKKNGYQNLDDISSISMQKLKQSCEEAKKRLSETSKTTIIVKDFFDNKNLMITLTREMFEKMCMDLFIMCLKSVDDVLKSCEMEKEMIDEIILVGGCTRIPLIVKNLETYFGKKPNSSINPDEVVAAGAAIQGYILSHENDPFSENVVLLDIIPLSLGVETIGGVMNVLIPRNSVIPIKRKKKYTTDTDYETSVTVKVYEGERKMTKDNFMVGEFELTGIDSAPRGVPQIEITFAVDVNGIITVTALDLNNNDNKKIININSNKGRLSDEKIKELVDEAKKLEHKDKIEREKKQLYYEIEDLCSNIKMNVDNGDFKLKDNDKDIIKEDMKNIISWLSELPYNERNKKEYLKVIDRIKKKYGTLMLKVSNETDTVQAASSQTDATTVDNNEDDDNDIFEAIENEELGINNTDQETKNEIKRLRDVLIALCYSVFEIISSETNNMDKDHIIELKDYIDDIMLWIHVKEKIKISEYKQKIDEVNKICNDFVEKYNNTEIFTNVYTKKDELEQLCYTLMSSIMCNVLAAHEDDIQNLKKNIENTFEWLIEIELQIKKAELTSETFIIKEEEFQNKINMLNELCNKIYNSMVNINIMDSEKIIS</sequence>
<accession>A0A1V0SI81</accession>
<protein>
    <submittedName>
        <fullName evidence="5">Hsp70 protein</fullName>
    </submittedName>
</protein>
<dbReference type="FunFam" id="3.90.640.10:FF:000010">
    <property type="entry name" value="heat shock 70 kDa protein 14"/>
    <property type="match status" value="1"/>
</dbReference>
<evidence type="ECO:0000256" key="1">
    <source>
        <dbReference type="ARBA" id="ARBA00007381"/>
    </source>
</evidence>
<evidence type="ECO:0000313" key="5">
    <source>
        <dbReference type="EMBL" id="ARF11354.1"/>
    </source>
</evidence>
<keyword evidence="4" id="KW-0175">Coiled coil</keyword>
<comment type="similarity">
    <text evidence="1">Belongs to the heat shock protein 70 family.</text>
</comment>
<feature type="coiled-coil region" evidence="4">
    <location>
        <begin position="559"/>
        <end position="592"/>
    </location>
</feature>
<evidence type="ECO:0000256" key="3">
    <source>
        <dbReference type="ARBA" id="ARBA00022840"/>
    </source>
</evidence>
<dbReference type="PROSITE" id="PS01036">
    <property type="entry name" value="HSP70_3"/>
    <property type="match status" value="1"/>
</dbReference>
<dbReference type="PANTHER" id="PTHR19375">
    <property type="entry name" value="HEAT SHOCK PROTEIN 70KDA"/>
    <property type="match status" value="1"/>
</dbReference>
<dbReference type="PROSITE" id="PS00329">
    <property type="entry name" value="HSP70_2"/>
    <property type="match status" value="1"/>
</dbReference>
<organism evidence="5">
    <name type="scientific">Klosneuvirus KNV1</name>
    <dbReference type="NCBI Taxonomy" id="1977640"/>
    <lineage>
        <taxon>Viruses</taxon>
        <taxon>Varidnaviria</taxon>
        <taxon>Bamfordvirae</taxon>
        <taxon>Nucleocytoviricota</taxon>
        <taxon>Megaviricetes</taxon>
        <taxon>Imitervirales</taxon>
        <taxon>Mimiviridae</taxon>
        <taxon>Klosneuvirinae</taxon>
        <taxon>Klosneuvirus</taxon>
    </lineage>
</organism>
<evidence type="ECO:0000256" key="4">
    <source>
        <dbReference type="SAM" id="Coils"/>
    </source>
</evidence>
<dbReference type="InterPro" id="IPR013126">
    <property type="entry name" value="Hsp_70_fam"/>
</dbReference>
<dbReference type="Gene3D" id="3.30.420.40">
    <property type="match status" value="2"/>
</dbReference>
<dbReference type="Gene3D" id="3.30.30.30">
    <property type="match status" value="1"/>
</dbReference>
<dbReference type="SUPFAM" id="SSF100920">
    <property type="entry name" value="Heat shock protein 70kD (HSP70), peptide-binding domain"/>
    <property type="match status" value="1"/>
</dbReference>
<dbReference type="InterPro" id="IPR043129">
    <property type="entry name" value="ATPase_NBD"/>
</dbReference>
<dbReference type="Gene3D" id="3.90.640.10">
    <property type="entry name" value="Actin, Chain A, domain 4"/>
    <property type="match status" value="1"/>
</dbReference>